<dbReference type="PANTHER" id="PTHR48471">
    <property type="entry name" value="DDE TNP4 DOMAIN-CONTAINING PROTEIN"/>
    <property type="match status" value="1"/>
</dbReference>
<dbReference type="PANTHER" id="PTHR48471:SF1">
    <property type="entry name" value="DDE TNP4 DOMAIN-CONTAINING PROTEIN"/>
    <property type="match status" value="1"/>
</dbReference>
<dbReference type="OrthoDB" id="2506931at2759"/>
<keyword evidence="2" id="KW-1185">Reference proteome</keyword>
<dbReference type="InParanoid" id="E3K3Y7"/>
<dbReference type="VEuPathDB" id="FungiDB:PGTG_04745"/>
<dbReference type="STRING" id="418459.E3K3Y7"/>
<proteinExistence type="predicted"/>
<evidence type="ECO:0000313" key="2">
    <source>
        <dbReference type="Proteomes" id="UP000008783"/>
    </source>
</evidence>
<evidence type="ECO:0000313" key="1">
    <source>
        <dbReference type="EMBL" id="EFP78789.1"/>
    </source>
</evidence>
<organism evidence="1 2">
    <name type="scientific">Puccinia graminis f. sp. tritici (strain CRL 75-36-700-3 / race SCCL)</name>
    <name type="common">Black stem rust fungus</name>
    <dbReference type="NCBI Taxonomy" id="418459"/>
    <lineage>
        <taxon>Eukaryota</taxon>
        <taxon>Fungi</taxon>
        <taxon>Dikarya</taxon>
        <taxon>Basidiomycota</taxon>
        <taxon>Pucciniomycotina</taxon>
        <taxon>Pucciniomycetes</taxon>
        <taxon>Pucciniales</taxon>
        <taxon>Pucciniaceae</taxon>
        <taxon>Puccinia</taxon>
    </lineage>
</organism>
<reference key="1">
    <citation type="submission" date="2007-01" db="EMBL/GenBank/DDBJ databases">
        <title>The Genome Sequence of Puccinia graminis f. sp. tritici Strain CRL 75-36-700-3.</title>
        <authorList>
            <consortium name="The Broad Institute Genome Sequencing Platform"/>
            <person name="Birren B."/>
            <person name="Lander E."/>
            <person name="Galagan J."/>
            <person name="Nusbaum C."/>
            <person name="Devon K."/>
            <person name="Cuomo C."/>
            <person name="Jaffe D."/>
            <person name="Butler J."/>
            <person name="Alvarez P."/>
            <person name="Gnerre S."/>
            <person name="Grabherr M."/>
            <person name="Mauceli E."/>
            <person name="Brockman W."/>
            <person name="Young S."/>
            <person name="LaButti K."/>
            <person name="Sykes S."/>
            <person name="DeCaprio D."/>
            <person name="Crawford M."/>
            <person name="Koehrsen M."/>
            <person name="Engels R."/>
            <person name="Montgomery P."/>
            <person name="Pearson M."/>
            <person name="Howarth C."/>
            <person name="Larson L."/>
            <person name="White J."/>
            <person name="Zeng Q."/>
            <person name="Kodira C."/>
            <person name="Yandava C."/>
            <person name="Alvarado L."/>
            <person name="O'Leary S."/>
            <person name="Szabo L."/>
            <person name="Dean R."/>
            <person name="Schein J."/>
        </authorList>
    </citation>
    <scope>NUCLEOTIDE SEQUENCE</scope>
    <source>
        <strain>CRL 75-36-700-3</strain>
    </source>
</reference>
<dbReference type="eggNOG" id="ENOG502QQR9">
    <property type="taxonomic scope" value="Eukaryota"/>
</dbReference>
<accession>E3K3Y7</accession>
<sequence length="234" mass="26831">MAFQQLICSSRSYDGMCPQHIVLLDQEGQLQIRQQQRHFNQDALQRTIGDRFSQQTASKIQADEDAIVLFMAMDYLGTPGQFRQFQTYLTRADLPLNPMAHSPWAYLWQSRSDWAFITTMGIDVRTFDDLLDRFADRWNYSTIERGDVNPNGEPQPGCLSLDAAGALGLVLHWLCSTMSSYSLQQLFGITPAVCSCYLSSGMHHLLEVLKQHPQARFLWPTTEEKAARYSRPMW</sequence>
<dbReference type="GeneID" id="10536809"/>
<dbReference type="Proteomes" id="UP000008783">
    <property type="component" value="Unassembled WGS sequence"/>
</dbReference>
<reference evidence="2" key="2">
    <citation type="journal article" date="2011" name="Proc. Natl. Acad. Sci. U.S.A.">
        <title>Obligate biotrophy features unraveled by the genomic analysis of rust fungi.</title>
        <authorList>
            <person name="Duplessis S."/>
            <person name="Cuomo C.A."/>
            <person name="Lin Y.-C."/>
            <person name="Aerts A."/>
            <person name="Tisserant E."/>
            <person name="Veneault-Fourrey C."/>
            <person name="Joly D.L."/>
            <person name="Hacquard S."/>
            <person name="Amselem J."/>
            <person name="Cantarel B.L."/>
            <person name="Chiu R."/>
            <person name="Coutinho P.M."/>
            <person name="Feau N."/>
            <person name="Field M."/>
            <person name="Frey P."/>
            <person name="Gelhaye E."/>
            <person name="Goldberg J."/>
            <person name="Grabherr M.G."/>
            <person name="Kodira C.D."/>
            <person name="Kohler A."/>
            <person name="Kuees U."/>
            <person name="Lindquist E.A."/>
            <person name="Lucas S.M."/>
            <person name="Mago R."/>
            <person name="Mauceli E."/>
            <person name="Morin E."/>
            <person name="Murat C."/>
            <person name="Pangilinan J.L."/>
            <person name="Park R."/>
            <person name="Pearson M."/>
            <person name="Quesneville H."/>
            <person name="Rouhier N."/>
            <person name="Sakthikumar S."/>
            <person name="Salamov A.A."/>
            <person name="Schmutz J."/>
            <person name="Selles B."/>
            <person name="Shapiro H."/>
            <person name="Tanguay P."/>
            <person name="Tuskan G.A."/>
            <person name="Henrissat B."/>
            <person name="Van de Peer Y."/>
            <person name="Rouze P."/>
            <person name="Ellis J.G."/>
            <person name="Dodds P.N."/>
            <person name="Schein J.E."/>
            <person name="Zhong S."/>
            <person name="Hamelin R.C."/>
            <person name="Grigoriev I.V."/>
            <person name="Szabo L.J."/>
            <person name="Martin F."/>
        </authorList>
    </citation>
    <scope>NUCLEOTIDE SEQUENCE [LARGE SCALE GENOMIC DNA]</scope>
    <source>
        <strain evidence="2">CRL 75-36-700-3 / race SCCL</strain>
    </source>
</reference>
<dbReference type="RefSeq" id="XP_003323208.1">
    <property type="nucleotide sequence ID" value="XM_003323160.1"/>
</dbReference>
<dbReference type="EMBL" id="DS178271">
    <property type="protein sequence ID" value="EFP78789.1"/>
    <property type="molecule type" value="Genomic_DNA"/>
</dbReference>
<dbReference type="HOGENOM" id="CLU_1185521_0_0_1"/>
<gene>
    <name evidence="1" type="ORF">PGTG_04745</name>
</gene>
<protein>
    <submittedName>
        <fullName evidence="1">Uncharacterized protein</fullName>
    </submittedName>
</protein>
<dbReference type="AlphaFoldDB" id="E3K3Y7"/>
<name>E3K3Y7_PUCGT</name>
<dbReference type="KEGG" id="pgr:PGTG_04745"/>